<evidence type="ECO:0000313" key="1">
    <source>
        <dbReference type="EMBL" id="AUX35539.1"/>
    </source>
</evidence>
<protein>
    <submittedName>
        <fullName evidence="1">Uncharacterized protein</fullName>
    </submittedName>
</protein>
<accession>A0A4P2QYB2</accession>
<proteinExistence type="predicted"/>
<dbReference type="Gene3D" id="3.40.50.300">
    <property type="entry name" value="P-loop containing nucleotide triphosphate hydrolases"/>
    <property type="match status" value="1"/>
</dbReference>
<dbReference type="InterPro" id="IPR027417">
    <property type="entry name" value="P-loop_NTPase"/>
</dbReference>
<gene>
    <name evidence="1" type="ORF">SOCE836_077330</name>
</gene>
<evidence type="ECO:0000313" key="2">
    <source>
        <dbReference type="Proteomes" id="UP000295497"/>
    </source>
</evidence>
<dbReference type="Proteomes" id="UP000295497">
    <property type="component" value="Chromosome"/>
</dbReference>
<sequence>MVFNMFGALGVLLATQSPGDLDYRCRDNLRSWFVGRVTQQTALDKMKPLLSDARVDVSARIPGQEAGEFHLLQDGRVTAFKRDVPLLHAEQVPESEILKLARRRPRDAAR</sequence>
<dbReference type="EMBL" id="CP012672">
    <property type="protein sequence ID" value="AUX35539.1"/>
    <property type="molecule type" value="Genomic_DNA"/>
</dbReference>
<reference evidence="1 2" key="1">
    <citation type="submission" date="2015-09" db="EMBL/GenBank/DDBJ databases">
        <title>Sorangium comparison.</title>
        <authorList>
            <person name="Zaburannyi N."/>
            <person name="Bunk B."/>
            <person name="Overmann J."/>
            <person name="Mueller R."/>
        </authorList>
    </citation>
    <scope>NUCLEOTIDE SEQUENCE [LARGE SCALE GENOMIC DNA]</scope>
    <source>
        <strain evidence="1 2">So ce836</strain>
    </source>
</reference>
<dbReference type="RefSeq" id="WP_129578536.1">
    <property type="nucleotide sequence ID" value="NZ_CP012672.1"/>
</dbReference>
<name>A0A4P2QYB2_SORCE</name>
<organism evidence="1 2">
    <name type="scientific">Sorangium cellulosum</name>
    <name type="common">Polyangium cellulosum</name>
    <dbReference type="NCBI Taxonomy" id="56"/>
    <lineage>
        <taxon>Bacteria</taxon>
        <taxon>Pseudomonadati</taxon>
        <taxon>Myxococcota</taxon>
        <taxon>Polyangia</taxon>
        <taxon>Polyangiales</taxon>
        <taxon>Polyangiaceae</taxon>
        <taxon>Sorangium</taxon>
    </lineage>
</organism>
<dbReference type="AlphaFoldDB" id="A0A4P2QYB2"/>